<evidence type="ECO:0000256" key="2">
    <source>
        <dbReference type="ARBA" id="ARBA00022737"/>
    </source>
</evidence>
<keyword evidence="2" id="KW-0677">Repeat</keyword>
<keyword evidence="1" id="KW-0853">WD repeat</keyword>
<comment type="caution">
    <text evidence="4">The sequence shown here is derived from an EMBL/GenBank/DDBJ whole genome shotgun (WGS) entry which is preliminary data.</text>
</comment>
<accession>A0A9R1W1K7</accession>
<dbReference type="GO" id="GO:0043130">
    <property type="term" value="F:ubiquitin binding"/>
    <property type="evidence" value="ECO:0000318"/>
    <property type="project" value="GO_Central"/>
</dbReference>
<keyword evidence="5" id="KW-1185">Reference proteome</keyword>
<dbReference type="GO" id="GO:0007094">
    <property type="term" value="P:mitotic spindle assembly checkpoint signaling"/>
    <property type="evidence" value="ECO:0000318"/>
    <property type="project" value="GO_Central"/>
</dbReference>
<reference evidence="4 5" key="1">
    <citation type="journal article" date="2017" name="Nat. Commun.">
        <title>Genome assembly with in vitro proximity ligation data and whole-genome triplication in lettuce.</title>
        <authorList>
            <person name="Reyes-Chin-Wo S."/>
            <person name="Wang Z."/>
            <person name="Yang X."/>
            <person name="Kozik A."/>
            <person name="Arikit S."/>
            <person name="Song C."/>
            <person name="Xia L."/>
            <person name="Froenicke L."/>
            <person name="Lavelle D.O."/>
            <person name="Truco M.J."/>
            <person name="Xia R."/>
            <person name="Zhu S."/>
            <person name="Xu C."/>
            <person name="Xu H."/>
            <person name="Xu X."/>
            <person name="Cox K."/>
            <person name="Korf I."/>
            <person name="Meyers B.C."/>
            <person name="Michelmore R.W."/>
        </authorList>
    </citation>
    <scope>NUCLEOTIDE SEQUENCE [LARGE SCALE GENOMIC DNA]</scope>
    <source>
        <strain evidence="5">cv. Salinas</strain>
        <tissue evidence="4">Seedlings</tissue>
    </source>
</reference>
<evidence type="ECO:0000313" key="5">
    <source>
        <dbReference type="Proteomes" id="UP000235145"/>
    </source>
</evidence>
<proteinExistence type="predicted"/>
<sequence>MFCGCVTCWWFLGKLIIGSWDKTLKCWDPRGGVAQERVLVGTYGQPERVYSISLVGNRVVVATAGRHVNVSDLRNMSQPEQRRDSSLKYQTRCVQCYPNGTRYALSSVEGHVAMEFFELTETGQAKKYAFKCHRKPEAGRDIVYPVNAIAFHPMLYS</sequence>
<dbReference type="GO" id="GO:1990298">
    <property type="term" value="C:bub1-bub3 complex"/>
    <property type="evidence" value="ECO:0000318"/>
    <property type="project" value="GO_Central"/>
</dbReference>
<feature type="signal peptide" evidence="3">
    <location>
        <begin position="1"/>
        <end position="26"/>
    </location>
</feature>
<name>A0A9R1W1K7_LACSA</name>
<dbReference type="InterPro" id="IPR036322">
    <property type="entry name" value="WD40_repeat_dom_sf"/>
</dbReference>
<organism evidence="4 5">
    <name type="scientific">Lactuca sativa</name>
    <name type="common">Garden lettuce</name>
    <dbReference type="NCBI Taxonomy" id="4236"/>
    <lineage>
        <taxon>Eukaryota</taxon>
        <taxon>Viridiplantae</taxon>
        <taxon>Streptophyta</taxon>
        <taxon>Embryophyta</taxon>
        <taxon>Tracheophyta</taxon>
        <taxon>Spermatophyta</taxon>
        <taxon>Magnoliopsida</taxon>
        <taxon>eudicotyledons</taxon>
        <taxon>Gunneridae</taxon>
        <taxon>Pentapetalae</taxon>
        <taxon>asterids</taxon>
        <taxon>campanulids</taxon>
        <taxon>Asterales</taxon>
        <taxon>Asteraceae</taxon>
        <taxon>Cichorioideae</taxon>
        <taxon>Cichorieae</taxon>
        <taxon>Lactucinae</taxon>
        <taxon>Lactuca</taxon>
    </lineage>
</organism>
<dbReference type="SUPFAM" id="SSF50978">
    <property type="entry name" value="WD40 repeat-like"/>
    <property type="match status" value="1"/>
</dbReference>
<dbReference type="InterPro" id="IPR015943">
    <property type="entry name" value="WD40/YVTN_repeat-like_dom_sf"/>
</dbReference>
<dbReference type="GO" id="GO:0009524">
    <property type="term" value="C:phragmoplast"/>
    <property type="evidence" value="ECO:0000318"/>
    <property type="project" value="GO_Central"/>
</dbReference>
<protein>
    <submittedName>
        <fullName evidence="4">Uncharacterized protein</fullName>
    </submittedName>
</protein>
<dbReference type="GO" id="GO:0000776">
    <property type="term" value="C:kinetochore"/>
    <property type="evidence" value="ECO:0000318"/>
    <property type="project" value="GO_Central"/>
</dbReference>
<evidence type="ECO:0000256" key="3">
    <source>
        <dbReference type="SAM" id="SignalP"/>
    </source>
</evidence>
<dbReference type="PANTHER" id="PTHR10971">
    <property type="entry name" value="MRNA EXPORT FACTOR AND BUB3"/>
    <property type="match status" value="1"/>
</dbReference>
<dbReference type="Gene3D" id="2.130.10.10">
    <property type="entry name" value="YVTN repeat-like/Quinoprotein amine dehydrogenase"/>
    <property type="match status" value="1"/>
</dbReference>
<dbReference type="Proteomes" id="UP000235145">
    <property type="component" value="Unassembled WGS sequence"/>
</dbReference>
<evidence type="ECO:0000256" key="1">
    <source>
        <dbReference type="ARBA" id="ARBA00022574"/>
    </source>
</evidence>
<dbReference type="AlphaFoldDB" id="A0A9R1W1K7"/>
<evidence type="ECO:0000313" key="4">
    <source>
        <dbReference type="EMBL" id="KAJ0216695.1"/>
    </source>
</evidence>
<dbReference type="EMBL" id="NBSK02000003">
    <property type="protein sequence ID" value="KAJ0216695.1"/>
    <property type="molecule type" value="Genomic_DNA"/>
</dbReference>
<keyword evidence="3" id="KW-0732">Signal</keyword>
<dbReference type="GO" id="GO:0005654">
    <property type="term" value="C:nucleoplasm"/>
    <property type="evidence" value="ECO:0000318"/>
    <property type="project" value="GO_Central"/>
</dbReference>
<feature type="chain" id="PRO_5040440516" evidence="3">
    <location>
        <begin position="27"/>
        <end position="157"/>
    </location>
</feature>
<gene>
    <name evidence="4" type="ORF">LSAT_V11C300108630</name>
</gene>